<keyword evidence="1" id="KW-0472">Membrane</keyword>
<feature type="transmembrane region" description="Helical" evidence="1">
    <location>
        <begin position="6"/>
        <end position="26"/>
    </location>
</feature>
<protein>
    <recommendedName>
        <fullName evidence="2">CAAX prenyl protease 2/Lysostaphin resistance protein A-like domain-containing protein</fullName>
    </recommendedName>
</protein>
<organism evidence="3 4">
    <name type="scientific">Sulfobacillus benefaciens</name>
    <dbReference type="NCBI Taxonomy" id="453960"/>
    <lineage>
        <taxon>Bacteria</taxon>
        <taxon>Bacillati</taxon>
        <taxon>Bacillota</taxon>
        <taxon>Clostridia</taxon>
        <taxon>Eubacteriales</taxon>
        <taxon>Clostridiales Family XVII. Incertae Sedis</taxon>
        <taxon>Sulfobacillus</taxon>
    </lineage>
</organism>
<name>A0A2T2WP61_9FIRM</name>
<feature type="transmembrane region" description="Helical" evidence="1">
    <location>
        <begin position="136"/>
        <end position="159"/>
    </location>
</feature>
<dbReference type="PANTHER" id="PTHR36435">
    <property type="entry name" value="SLR1288 PROTEIN"/>
    <property type="match status" value="1"/>
</dbReference>
<dbReference type="PANTHER" id="PTHR36435:SF1">
    <property type="entry name" value="CAAX AMINO TERMINAL PROTEASE FAMILY PROTEIN"/>
    <property type="match status" value="1"/>
</dbReference>
<feature type="transmembrane region" description="Helical" evidence="1">
    <location>
        <begin position="165"/>
        <end position="184"/>
    </location>
</feature>
<evidence type="ECO:0000259" key="2">
    <source>
        <dbReference type="Pfam" id="PF02517"/>
    </source>
</evidence>
<keyword evidence="1" id="KW-0812">Transmembrane</keyword>
<evidence type="ECO:0000313" key="4">
    <source>
        <dbReference type="Proteomes" id="UP000242699"/>
    </source>
</evidence>
<feature type="transmembrane region" description="Helical" evidence="1">
    <location>
        <begin position="77"/>
        <end position="102"/>
    </location>
</feature>
<accession>A0A2T2WP61</accession>
<proteinExistence type="predicted"/>
<feature type="transmembrane region" description="Helical" evidence="1">
    <location>
        <begin position="47"/>
        <end position="65"/>
    </location>
</feature>
<evidence type="ECO:0000256" key="1">
    <source>
        <dbReference type="SAM" id="Phobius"/>
    </source>
</evidence>
<comment type="caution">
    <text evidence="3">The sequence shown here is derived from an EMBL/GenBank/DDBJ whole genome shotgun (WGS) entry which is preliminary data.</text>
</comment>
<dbReference type="GO" id="GO:0080120">
    <property type="term" value="P:CAAX-box protein maturation"/>
    <property type="evidence" value="ECO:0007669"/>
    <property type="project" value="UniProtKB-ARBA"/>
</dbReference>
<feature type="transmembrane region" description="Helical" evidence="1">
    <location>
        <begin position="196"/>
        <end position="217"/>
    </location>
</feature>
<dbReference type="InterPro" id="IPR003675">
    <property type="entry name" value="Rce1/LyrA-like_dom"/>
</dbReference>
<dbReference type="Pfam" id="PF02517">
    <property type="entry name" value="Rce1-like"/>
    <property type="match status" value="1"/>
</dbReference>
<dbReference type="AlphaFoldDB" id="A0A2T2WP61"/>
<gene>
    <name evidence="3" type="ORF">C7B43_19625</name>
</gene>
<dbReference type="GO" id="GO:0004175">
    <property type="term" value="F:endopeptidase activity"/>
    <property type="evidence" value="ECO:0007669"/>
    <property type="project" value="UniProtKB-ARBA"/>
</dbReference>
<dbReference type="Proteomes" id="UP000242699">
    <property type="component" value="Unassembled WGS sequence"/>
</dbReference>
<evidence type="ECO:0000313" key="3">
    <source>
        <dbReference type="EMBL" id="PSR24025.1"/>
    </source>
</evidence>
<feature type="domain" description="CAAX prenyl protease 2/Lysostaphin resistance protein A-like" evidence="2">
    <location>
        <begin position="133"/>
        <end position="223"/>
    </location>
</feature>
<sequence>MYGTIGLWFIVTFLIIGEPIMGVLAYRRLKAGTMTRMRMYRMTLLQEWFLVGLTMAIFLADHVPLRNIGLGTGHYSVLSGAFGGLAAGVIFGVLVTMVLSILSGRRRTRTISMGRPIKIGNFDFLLPSNRAEHWTFAWVAITAGICEEMLFRVLVIYVLQHQFPSLSWGMIVAITALIFGMAHLYQGWIGIVGTGLLGAVLAIIYLTTGTILLPILIHMLSNMRGLVLTNGRSYRDVEM</sequence>
<dbReference type="InterPro" id="IPR052710">
    <property type="entry name" value="CAAX_protease"/>
</dbReference>
<dbReference type="EMBL" id="PXYT01000087">
    <property type="protein sequence ID" value="PSR24025.1"/>
    <property type="molecule type" value="Genomic_DNA"/>
</dbReference>
<keyword evidence="1" id="KW-1133">Transmembrane helix</keyword>
<reference evidence="3 4" key="1">
    <citation type="journal article" date="2014" name="BMC Genomics">
        <title>Comparison of environmental and isolate Sulfobacillus genomes reveals diverse carbon, sulfur, nitrogen, and hydrogen metabolisms.</title>
        <authorList>
            <person name="Justice N.B."/>
            <person name="Norman A."/>
            <person name="Brown C.T."/>
            <person name="Singh A."/>
            <person name="Thomas B.C."/>
            <person name="Banfield J.F."/>
        </authorList>
    </citation>
    <scope>NUCLEOTIDE SEQUENCE [LARGE SCALE GENOMIC DNA]</scope>
    <source>
        <strain evidence="3">AMDSBA1</strain>
    </source>
</reference>